<dbReference type="Proteomes" id="UP000268372">
    <property type="component" value="Unassembled WGS sequence"/>
</dbReference>
<keyword evidence="3" id="KW-1185">Reference proteome</keyword>
<proteinExistence type="predicted"/>
<dbReference type="OrthoDB" id="957652at2"/>
<dbReference type="RefSeq" id="WP_124900497.1">
    <property type="nucleotide sequence ID" value="NZ_RQTJ01000050.1"/>
</dbReference>
<evidence type="ECO:0000313" key="2">
    <source>
        <dbReference type="EMBL" id="RRA89840.1"/>
    </source>
</evidence>
<name>A0A3P1AME8_9FLAO</name>
<dbReference type="InterPro" id="IPR056695">
    <property type="entry name" value="DUF7793"/>
</dbReference>
<evidence type="ECO:0000259" key="1">
    <source>
        <dbReference type="Pfam" id="PF25056"/>
    </source>
</evidence>
<reference evidence="2 3" key="1">
    <citation type="submission" date="2018-11" db="EMBL/GenBank/DDBJ databases">
        <title>Flavobacterium sp. nov., YIM 102796 draft genome.</title>
        <authorList>
            <person name="Li G."/>
            <person name="Jiang Y."/>
        </authorList>
    </citation>
    <scope>NUCLEOTIDE SEQUENCE [LARGE SCALE GENOMIC DNA]</scope>
    <source>
        <strain evidence="2 3">YIM 102796</strain>
    </source>
</reference>
<dbReference type="Pfam" id="PF25056">
    <property type="entry name" value="DUF7793"/>
    <property type="match status" value="1"/>
</dbReference>
<sequence>MNNLSENSPFIVTEYAVYSKKNSIVYITFKKNLILNLDTAKKIVRDRLKFQADTTYPVICDVTAIRSIDENARMYLASIGSHQLTAVALVSLTPTLYEMGTYYKEFDTPKSPTEVFSSIEAAEEYMNGLTRKP</sequence>
<dbReference type="AlphaFoldDB" id="A0A3P1AME8"/>
<feature type="domain" description="DUF7793" evidence="1">
    <location>
        <begin position="20"/>
        <end position="128"/>
    </location>
</feature>
<evidence type="ECO:0000313" key="3">
    <source>
        <dbReference type="Proteomes" id="UP000268372"/>
    </source>
</evidence>
<comment type="caution">
    <text evidence="2">The sequence shown here is derived from an EMBL/GenBank/DDBJ whole genome shotgun (WGS) entry which is preliminary data.</text>
</comment>
<dbReference type="EMBL" id="RQTJ01000050">
    <property type="protein sequence ID" value="RRA89840.1"/>
    <property type="molecule type" value="Genomic_DNA"/>
</dbReference>
<protein>
    <recommendedName>
        <fullName evidence="1">DUF7793 domain-containing protein</fullName>
    </recommendedName>
</protein>
<gene>
    <name evidence="2" type="ORF">EG242_14065</name>
</gene>
<accession>A0A3P1AME8</accession>
<organism evidence="2 3">
    <name type="scientific">Paenimyroides viscosum</name>
    <dbReference type="NCBI Taxonomy" id="2488729"/>
    <lineage>
        <taxon>Bacteria</taxon>
        <taxon>Pseudomonadati</taxon>
        <taxon>Bacteroidota</taxon>
        <taxon>Flavobacteriia</taxon>
        <taxon>Flavobacteriales</taxon>
        <taxon>Flavobacteriaceae</taxon>
        <taxon>Paenimyroides</taxon>
    </lineage>
</organism>